<dbReference type="EMBL" id="JACLAU010000005">
    <property type="protein sequence ID" value="MBC2651129.1"/>
    <property type="molecule type" value="Genomic_DNA"/>
</dbReference>
<dbReference type="Proteomes" id="UP000520156">
    <property type="component" value="Unassembled WGS sequence"/>
</dbReference>
<name>A0A7X1F6G4_9SPHN</name>
<feature type="domain" description="SnoaL-like" evidence="2">
    <location>
        <begin position="54"/>
        <end position="204"/>
    </location>
</feature>
<sequence>MKPILMLGPLALIAAPAVAAPAAPPAPVAPSATQADELAALKAQVAELRQIAQASRDRAQVENLFSRYMYLHNAFRDPEIIPLWAKKGTPGIRGQYSNNGVYTNWDSITAYHAQRPHPAGKLIYHYLTTPLIEVAADGQTAKGLWLMSGVESGLTSIDAAKAAPDFMYEKDILVDGKRVWMHTIMVKYGIDFIKQDGEWKIWHFHCFEVARSPFGTGWIPFAAKAQNSSFPDDLMYFGEDGKPVMMPKPDGPVTMRNNPYRTDTGQILDAPPPVPYRTISETFEY</sequence>
<dbReference type="Gene3D" id="3.10.450.50">
    <property type="match status" value="1"/>
</dbReference>
<dbReference type="Pfam" id="PF13577">
    <property type="entry name" value="SnoaL_4"/>
    <property type="match status" value="1"/>
</dbReference>
<dbReference type="InterPro" id="IPR037401">
    <property type="entry name" value="SnoaL-like"/>
</dbReference>
<dbReference type="RefSeq" id="WP_185682555.1">
    <property type="nucleotide sequence ID" value="NZ_JACLAU010000005.1"/>
</dbReference>
<gene>
    <name evidence="3" type="ORF">H7F49_05395</name>
</gene>
<evidence type="ECO:0000259" key="2">
    <source>
        <dbReference type="Pfam" id="PF13577"/>
    </source>
</evidence>
<protein>
    <submittedName>
        <fullName evidence="3">Nuclear transport factor 2 family protein</fullName>
    </submittedName>
</protein>
<reference evidence="3 4" key="1">
    <citation type="submission" date="2020-08" db="EMBL/GenBank/DDBJ databases">
        <title>The genome sequence of Novosphingobium flavum 4Y4.</title>
        <authorList>
            <person name="Liu Y."/>
        </authorList>
    </citation>
    <scope>NUCLEOTIDE SEQUENCE [LARGE SCALE GENOMIC DNA]</scope>
    <source>
        <strain evidence="3 4">4Y4</strain>
    </source>
</reference>
<accession>A0A7X1F6G4</accession>
<proteinExistence type="predicted"/>
<comment type="caution">
    <text evidence="3">The sequence shown here is derived from an EMBL/GenBank/DDBJ whole genome shotgun (WGS) entry which is preliminary data.</text>
</comment>
<dbReference type="InterPro" id="IPR032710">
    <property type="entry name" value="NTF2-like_dom_sf"/>
</dbReference>
<organism evidence="3 4">
    <name type="scientific">Novosphingobium aerophilum</name>
    <dbReference type="NCBI Taxonomy" id="2839843"/>
    <lineage>
        <taxon>Bacteria</taxon>
        <taxon>Pseudomonadati</taxon>
        <taxon>Pseudomonadota</taxon>
        <taxon>Alphaproteobacteria</taxon>
        <taxon>Sphingomonadales</taxon>
        <taxon>Sphingomonadaceae</taxon>
        <taxon>Novosphingobium</taxon>
    </lineage>
</organism>
<evidence type="ECO:0000313" key="3">
    <source>
        <dbReference type="EMBL" id="MBC2651129.1"/>
    </source>
</evidence>
<evidence type="ECO:0000256" key="1">
    <source>
        <dbReference type="SAM" id="SignalP"/>
    </source>
</evidence>
<keyword evidence="4" id="KW-1185">Reference proteome</keyword>
<feature type="chain" id="PRO_5031189371" evidence="1">
    <location>
        <begin position="20"/>
        <end position="285"/>
    </location>
</feature>
<evidence type="ECO:0000313" key="4">
    <source>
        <dbReference type="Proteomes" id="UP000520156"/>
    </source>
</evidence>
<keyword evidence="1" id="KW-0732">Signal</keyword>
<dbReference type="AlphaFoldDB" id="A0A7X1F6G4"/>
<feature type="signal peptide" evidence="1">
    <location>
        <begin position="1"/>
        <end position="19"/>
    </location>
</feature>
<dbReference type="SUPFAM" id="SSF54427">
    <property type="entry name" value="NTF2-like"/>
    <property type="match status" value="1"/>
</dbReference>